<keyword evidence="2" id="KW-1185">Reference proteome</keyword>
<organism evidence="1 2">
    <name type="scientific">Bifidobacterium aquikefiri</name>
    <dbReference type="NCBI Taxonomy" id="1653207"/>
    <lineage>
        <taxon>Bacteria</taxon>
        <taxon>Bacillati</taxon>
        <taxon>Actinomycetota</taxon>
        <taxon>Actinomycetes</taxon>
        <taxon>Bifidobacteriales</taxon>
        <taxon>Bifidobacteriaceae</taxon>
        <taxon>Bifidobacterium</taxon>
    </lineage>
</organism>
<dbReference type="AlphaFoldDB" id="A0A261GAC0"/>
<proteinExistence type="predicted"/>
<comment type="caution">
    <text evidence="1">The sequence shown here is derived from an EMBL/GenBank/DDBJ whole genome shotgun (WGS) entry which is preliminary data.</text>
</comment>
<evidence type="ECO:0000313" key="2">
    <source>
        <dbReference type="Proteomes" id="UP000216451"/>
    </source>
</evidence>
<evidence type="ECO:0000313" key="1">
    <source>
        <dbReference type="EMBL" id="OZG68369.1"/>
    </source>
</evidence>
<accession>A0A261GAC0</accession>
<name>A0A261GAC0_9BIFI</name>
<dbReference type="EMBL" id="MWXA01000002">
    <property type="protein sequence ID" value="OZG68369.1"/>
    <property type="molecule type" value="Genomic_DNA"/>
</dbReference>
<sequence>MPFLTNASASALNSSLYVVAIIGSFPVRPSYPTRPKVNQHCSKPGRTRKPPRLIAGLIPTASGPMSPDMRQALTECQNLIERRAATLLDKAITAREPWTARLGPKPDEPRKQAAWLKAARTIAAYRDRYQISDNYPLGPKFRDTNVRQKIDSARGRAALTQTLRLGNLQSPTEATRPTVVVHQERGF</sequence>
<gene>
    <name evidence="1" type="ORF">BAQU_0184</name>
</gene>
<dbReference type="Proteomes" id="UP000216451">
    <property type="component" value="Unassembled WGS sequence"/>
</dbReference>
<reference evidence="1 2" key="1">
    <citation type="journal article" date="2017" name="BMC Genomics">
        <title>Comparative genomic and phylogenomic analyses of the Bifidobacteriaceae family.</title>
        <authorList>
            <person name="Lugli G.A."/>
            <person name="Milani C."/>
            <person name="Turroni F."/>
            <person name="Duranti S."/>
            <person name="Mancabelli L."/>
            <person name="Mangifesta M."/>
            <person name="Ferrario C."/>
            <person name="Modesto M."/>
            <person name="Mattarelli P."/>
            <person name="Jiri K."/>
            <person name="van Sinderen D."/>
            <person name="Ventura M."/>
        </authorList>
    </citation>
    <scope>NUCLEOTIDE SEQUENCE [LARGE SCALE GENOMIC DNA]</scope>
    <source>
        <strain evidence="1 2">LMG 28769</strain>
    </source>
</reference>
<protein>
    <submittedName>
        <fullName evidence="1">Conjugal transfer protein</fullName>
    </submittedName>
</protein>